<dbReference type="Pfam" id="PF08327">
    <property type="entry name" value="AHSA1"/>
    <property type="match status" value="1"/>
</dbReference>
<evidence type="ECO:0000313" key="3">
    <source>
        <dbReference type="EMBL" id="MEB3509997.1"/>
    </source>
</evidence>
<sequence length="147" mass="16381">MVDILHKVGIEAPVDEVYAALTTTEGLSGWWTTDTEGNGGDVGGLLEFRFAAGGFDMRVRELDPAKRVLWEVVGGPEEWIGTQVDWSLDQEGDYTSVLFTHRGWREPVDFMHHCSTKWAVFLLSLKSLIETGKGAPDPDDVKIDSWN</sequence>
<dbReference type="SUPFAM" id="SSF55961">
    <property type="entry name" value="Bet v1-like"/>
    <property type="match status" value="1"/>
</dbReference>
<dbReference type="InterPro" id="IPR023393">
    <property type="entry name" value="START-like_dom_sf"/>
</dbReference>
<evidence type="ECO:0000256" key="1">
    <source>
        <dbReference type="ARBA" id="ARBA00006817"/>
    </source>
</evidence>
<dbReference type="EMBL" id="JAYKYQ010000003">
    <property type="protein sequence ID" value="MEB3509997.1"/>
    <property type="molecule type" value="Genomic_DNA"/>
</dbReference>
<reference evidence="3 4" key="1">
    <citation type="submission" date="2023-12" db="EMBL/GenBank/DDBJ databases">
        <title>novel species in genus Nocarida.</title>
        <authorList>
            <person name="Li Z."/>
        </authorList>
    </citation>
    <scope>NUCLEOTIDE SEQUENCE [LARGE SCALE GENOMIC DNA]</scope>
    <source>
        <strain evidence="3 4">CDC186</strain>
    </source>
</reference>
<dbReference type="RefSeq" id="WP_195079027.1">
    <property type="nucleotide sequence ID" value="NZ_JAYESH010000003.1"/>
</dbReference>
<accession>A0ABU6ARA4</accession>
<comment type="similarity">
    <text evidence="1">Belongs to the AHA1 family.</text>
</comment>
<feature type="domain" description="Activator of Hsp90 ATPase homologue 1/2-like C-terminal" evidence="2">
    <location>
        <begin position="12"/>
        <end position="130"/>
    </location>
</feature>
<evidence type="ECO:0000313" key="4">
    <source>
        <dbReference type="Proteomes" id="UP001348098"/>
    </source>
</evidence>
<dbReference type="Gene3D" id="3.30.530.20">
    <property type="match status" value="1"/>
</dbReference>
<gene>
    <name evidence="3" type="ORF">U3653_08215</name>
</gene>
<name>A0ABU6ARA4_9NOCA</name>
<dbReference type="Proteomes" id="UP001348098">
    <property type="component" value="Unassembled WGS sequence"/>
</dbReference>
<comment type="caution">
    <text evidence="3">The sequence shown here is derived from an EMBL/GenBank/DDBJ whole genome shotgun (WGS) entry which is preliminary data.</text>
</comment>
<proteinExistence type="inferred from homology"/>
<organism evidence="3 4">
    <name type="scientific">Nocardia implantans</name>
    <dbReference type="NCBI Taxonomy" id="3108168"/>
    <lineage>
        <taxon>Bacteria</taxon>
        <taxon>Bacillati</taxon>
        <taxon>Actinomycetota</taxon>
        <taxon>Actinomycetes</taxon>
        <taxon>Mycobacteriales</taxon>
        <taxon>Nocardiaceae</taxon>
        <taxon>Nocardia</taxon>
    </lineage>
</organism>
<dbReference type="InterPro" id="IPR013538">
    <property type="entry name" value="ASHA1/2-like_C"/>
</dbReference>
<keyword evidence="4" id="KW-1185">Reference proteome</keyword>
<dbReference type="CDD" id="cd07814">
    <property type="entry name" value="SRPBCC_CalC_Aha1-like"/>
    <property type="match status" value="1"/>
</dbReference>
<protein>
    <submittedName>
        <fullName evidence="3">SRPBCC domain-containing protein</fullName>
    </submittedName>
</protein>
<evidence type="ECO:0000259" key="2">
    <source>
        <dbReference type="Pfam" id="PF08327"/>
    </source>
</evidence>